<dbReference type="InterPro" id="IPR037274">
    <property type="entry name" value="Znf_CHY_sf"/>
</dbReference>
<keyword evidence="6" id="KW-1185">Reference proteome</keyword>
<dbReference type="EMBL" id="VCIW01000020">
    <property type="protein sequence ID" value="TLS49601.1"/>
    <property type="molecule type" value="Genomic_DNA"/>
</dbReference>
<dbReference type="PROSITE" id="PS51266">
    <property type="entry name" value="ZF_CHY"/>
    <property type="match status" value="1"/>
</dbReference>
<evidence type="ECO:0000256" key="2">
    <source>
        <dbReference type="ARBA" id="ARBA00022771"/>
    </source>
</evidence>
<dbReference type="GO" id="GO:0045041">
    <property type="term" value="P:protein import into mitochondrial intermembrane space"/>
    <property type="evidence" value="ECO:0007669"/>
    <property type="project" value="TreeGrafter"/>
</dbReference>
<evidence type="ECO:0000313" key="5">
    <source>
        <dbReference type="EMBL" id="TLS49601.1"/>
    </source>
</evidence>
<dbReference type="AlphaFoldDB" id="A0A5R9G1D4"/>
<dbReference type="RefSeq" id="WP_138197044.1">
    <property type="nucleotide sequence ID" value="NZ_VCIW01000020.1"/>
</dbReference>
<evidence type="ECO:0000259" key="4">
    <source>
        <dbReference type="PROSITE" id="PS51266"/>
    </source>
</evidence>
<proteinExistence type="predicted"/>
<dbReference type="PIRSF" id="PIRSF017292">
    <property type="entry name" value="UCP017292_Znf_CHY"/>
    <property type="match status" value="1"/>
</dbReference>
<accession>A0A5R9G1D4</accession>
<dbReference type="SUPFAM" id="SSF161219">
    <property type="entry name" value="CHY zinc finger-like"/>
    <property type="match status" value="1"/>
</dbReference>
<evidence type="ECO:0000313" key="6">
    <source>
        <dbReference type="Proteomes" id="UP000309676"/>
    </source>
</evidence>
<protein>
    <recommendedName>
        <fullName evidence="4">CHY-type domain-containing protein</fullName>
    </recommendedName>
</protein>
<dbReference type="InterPro" id="IPR008913">
    <property type="entry name" value="Znf_CHY"/>
</dbReference>
<sequence length="109" mass="12042">MRPIAIGAVDGETRCKHYRGPTDVIAIKFKCCDKYYGCYYCHEEAAGHPPLRWESGDRRTKAVLCGGCGEELTIDAYLACGYACPSCGVGFNPRCEAHYPLYFAFAGKE</sequence>
<dbReference type="PANTHER" id="PTHR28082">
    <property type="entry name" value="ZINC FINGER PROTEIN"/>
    <property type="match status" value="1"/>
</dbReference>
<evidence type="ECO:0000256" key="1">
    <source>
        <dbReference type="ARBA" id="ARBA00022723"/>
    </source>
</evidence>
<comment type="caution">
    <text evidence="5">The sequence shown here is derived from an EMBL/GenBank/DDBJ whole genome shotgun (WGS) entry which is preliminary data.</text>
</comment>
<dbReference type="InterPro" id="IPR052604">
    <property type="entry name" value="Mito_Tim_assembly_helper"/>
</dbReference>
<keyword evidence="1" id="KW-0479">Metal-binding</keyword>
<dbReference type="Pfam" id="PF05495">
    <property type="entry name" value="zf-CHY"/>
    <property type="match status" value="1"/>
</dbReference>
<dbReference type="GO" id="GO:0008270">
    <property type="term" value="F:zinc ion binding"/>
    <property type="evidence" value="ECO:0007669"/>
    <property type="project" value="UniProtKB-KW"/>
</dbReference>
<gene>
    <name evidence="5" type="ORF">FE782_24765</name>
</gene>
<keyword evidence="2" id="KW-0863">Zinc-finger</keyword>
<evidence type="ECO:0000256" key="3">
    <source>
        <dbReference type="ARBA" id="ARBA00022833"/>
    </source>
</evidence>
<dbReference type="InterPro" id="IPR016694">
    <property type="entry name" value="UCP017292"/>
</dbReference>
<dbReference type="PANTHER" id="PTHR28082:SF1">
    <property type="entry name" value="HELPER OF TIM PROTEIN 13"/>
    <property type="match status" value="1"/>
</dbReference>
<reference evidence="5 6" key="1">
    <citation type="submission" date="2019-05" db="EMBL/GenBank/DDBJ databases">
        <authorList>
            <person name="Narsing Rao M.P."/>
            <person name="Li W.J."/>
        </authorList>
    </citation>
    <scope>NUCLEOTIDE SEQUENCE [LARGE SCALE GENOMIC DNA]</scope>
    <source>
        <strain evidence="5 6">SYSU_K30003</strain>
    </source>
</reference>
<name>A0A5R9G1D4_9BACL</name>
<keyword evidence="3" id="KW-0862">Zinc</keyword>
<organism evidence="5 6">
    <name type="scientific">Paenibacillus antri</name>
    <dbReference type="NCBI Taxonomy" id="2582848"/>
    <lineage>
        <taxon>Bacteria</taxon>
        <taxon>Bacillati</taxon>
        <taxon>Bacillota</taxon>
        <taxon>Bacilli</taxon>
        <taxon>Bacillales</taxon>
        <taxon>Paenibacillaceae</taxon>
        <taxon>Paenibacillus</taxon>
    </lineage>
</organism>
<dbReference type="Proteomes" id="UP000309676">
    <property type="component" value="Unassembled WGS sequence"/>
</dbReference>
<dbReference type="OrthoDB" id="882119at2"/>
<feature type="domain" description="CHY-type" evidence="4">
    <location>
        <begin position="8"/>
        <end position="89"/>
    </location>
</feature>